<gene>
    <name evidence="6" type="ORF">NEE01_04510</name>
</gene>
<proteinExistence type="inferred from homology"/>
<dbReference type="CDD" id="cd06599">
    <property type="entry name" value="GH31_glycosidase_Aec37"/>
    <property type="match status" value="1"/>
</dbReference>
<keyword evidence="2" id="KW-0326">Glycosidase</keyword>
<dbReference type="CDD" id="cd14752">
    <property type="entry name" value="GH31_N"/>
    <property type="match status" value="1"/>
</dbReference>
<sequence length="795" mass="87116">MKRATLSNPPLFALVDRAPGRLTLTADTGAVAHLFVLEEDIARLLLLADGTLTSPPSWAIAPGAADIAEPGRDRMSVSGFACPDFGVATDGDTLVVETVRLRVTIALRGLHCTWAHYDGTAWQVMASDRPTQAYDFGWWDGRAHHYCARRPGERYYGLGDRTGDCDRAGRRFRLTNLDPMGYDAAHSDPLYKSIPYLLVADAEGRCHGAFYDTVADVTFDFGRELDNYHGAYRHMVADAGDLDLWMIAGPDPLAVTQRFTWLTGRPALMPRWTLGYSGSTMSYTDAPDAAVQMAGFIDKLAEHDIGCTSFHLSSGYTSIGEKRYVFNWNYDKFPDPSGFVQSYADAGIVLVPNIKPALLLSHPRYAEAAAEGVFVGDEEGRPVEAQFWDEAGSYIDFTDPRAADWWRAQVKGALLDHGMVATWNDNNEYEIWDKRARFAGFGTSRPAAAMRPVQPLLMTRASRRAQAEAFPALRPYVVTRSGMAGLQRYAQTWSGDNRTQWKTLRYNARMAIGLALSGVSNSGHDVGGFSGPAPSPELLVRWVQAGVLMPRFSIHSWNDDRTVNEPWMYPETLPAIRRLMALRQRLIPFFYDLLHRYHADYAPMVRPVWMDFPGDPATWAENDEHLLGADLLAAPVIEPGAATRAVRVPAGAEWVDVWSGARFAGGSTATLDAPLDGPPPLLARAGSGIAVDLAPGGWRPGPYRRGLWLFPPREGAFACSFVEDAGDGDGPCDRWTVSGSADASRIVATVRREGPGSWGDDAITLLLPPGDTRALVIEGGVPAEHEGRQGVTVRV</sequence>
<evidence type="ECO:0000259" key="4">
    <source>
        <dbReference type="Pfam" id="PF13802"/>
    </source>
</evidence>
<dbReference type="RefSeq" id="WP_265268025.1">
    <property type="nucleotide sequence ID" value="NZ_JANFAV010000002.1"/>
</dbReference>
<dbReference type="InterPro" id="IPR013780">
    <property type="entry name" value="Glyco_hydro_b"/>
</dbReference>
<dbReference type="InterPro" id="IPR025887">
    <property type="entry name" value="Glyco_hydro_31_N_dom"/>
</dbReference>
<feature type="domain" description="Glycoside hydrolase family 31 N-terminal" evidence="4">
    <location>
        <begin position="33"/>
        <end position="220"/>
    </location>
</feature>
<dbReference type="InterPro" id="IPR011013">
    <property type="entry name" value="Gal_mutarotase_sf_dom"/>
</dbReference>
<evidence type="ECO:0000256" key="1">
    <source>
        <dbReference type="ARBA" id="ARBA00007806"/>
    </source>
</evidence>
<dbReference type="GO" id="GO:0004553">
    <property type="term" value="F:hydrolase activity, hydrolyzing O-glycosyl compounds"/>
    <property type="evidence" value="ECO:0007669"/>
    <property type="project" value="InterPro"/>
</dbReference>
<feature type="domain" description="Glycoside hydrolase family 31 TIM barrel" evidence="3">
    <location>
        <begin position="266"/>
        <end position="593"/>
    </location>
</feature>
<evidence type="ECO:0000313" key="7">
    <source>
        <dbReference type="Proteomes" id="UP001165565"/>
    </source>
</evidence>
<protein>
    <submittedName>
        <fullName evidence="6">Glycoside hydrolase family 31 protein</fullName>
    </submittedName>
</protein>
<reference evidence="6" key="1">
    <citation type="submission" date="2022-06" db="EMBL/GenBank/DDBJ databases">
        <title>Sphingomonas sp. nov. isolated from rhizosphere soil of tomato.</title>
        <authorList>
            <person name="Dong H."/>
            <person name="Gao R."/>
        </authorList>
    </citation>
    <scope>NUCLEOTIDE SEQUENCE</scope>
    <source>
        <strain evidence="6">MMSM24</strain>
    </source>
</reference>
<dbReference type="SUPFAM" id="SSF51011">
    <property type="entry name" value="Glycosyl hydrolase domain"/>
    <property type="match status" value="1"/>
</dbReference>
<evidence type="ECO:0000313" key="6">
    <source>
        <dbReference type="EMBL" id="MCW6534041.1"/>
    </source>
</evidence>
<dbReference type="Pfam" id="PF21365">
    <property type="entry name" value="Glyco_hydro_31_3rd"/>
    <property type="match status" value="1"/>
</dbReference>
<dbReference type="Pfam" id="PF01055">
    <property type="entry name" value="Glyco_hydro_31_2nd"/>
    <property type="match status" value="1"/>
</dbReference>
<evidence type="ECO:0000259" key="3">
    <source>
        <dbReference type="Pfam" id="PF01055"/>
    </source>
</evidence>
<dbReference type="InterPro" id="IPR048395">
    <property type="entry name" value="Glyco_hydro_31_C"/>
</dbReference>
<dbReference type="InterPro" id="IPR000322">
    <property type="entry name" value="Glyco_hydro_31_TIM"/>
</dbReference>
<evidence type="ECO:0000259" key="5">
    <source>
        <dbReference type="Pfam" id="PF21365"/>
    </source>
</evidence>
<evidence type="ECO:0000256" key="2">
    <source>
        <dbReference type="RuleBase" id="RU361185"/>
    </source>
</evidence>
<dbReference type="PANTHER" id="PTHR22762:SF165">
    <property type="entry name" value="PUTATIVE (AFU_ORTHOLOGUE AFUA_1G06560)-RELATED"/>
    <property type="match status" value="1"/>
</dbReference>
<dbReference type="GO" id="GO:0005975">
    <property type="term" value="P:carbohydrate metabolic process"/>
    <property type="evidence" value="ECO:0007669"/>
    <property type="project" value="InterPro"/>
</dbReference>
<dbReference type="PANTHER" id="PTHR22762">
    <property type="entry name" value="ALPHA-GLUCOSIDASE"/>
    <property type="match status" value="1"/>
</dbReference>
<keyword evidence="2 6" id="KW-0378">Hydrolase</keyword>
<dbReference type="AlphaFoldDB" id="A0AA41ZCC5"/>
<dbReference type="Gene3D" id="2.60.40.1180">
    <property type="entry name" value="Golgi alpha-mannosidase II"/>
    <property type="match status" value="1"/>
</dbReference>
<dbReference type="Pfam" id="PF13802">
    <property type="entry name" value="Gal_mutarotas_2"/>
    <property type="match status" value="1"/>
</dbReference>
<feature type="domain" description="Glycosyl hydrolase family 31 C-terminal" evidence="5">
    <location>
        <begin position="602"/>
        <end position="687"/>
    </location>
</feature>
<name>A0AA41ZCC5_9SPHN</name>
<organism evidence="6 7">
    <name type="scientific">Sphingomonas lycopersici</name>
    <dbReference type="NCBI Taxonomy" id="2951807"/>
    <lineage>
        <taxon>Bacteria</taxon>
        <taxon>Pseudomonadati</taxon>
        <taxon>Pseudomonadota</taxon>
        <taxon>Alphaproteobacteria</taxon>
        <taxon>Sphingomonadales</taxon>
        <taxon>Sphingomonadaceae</taxon>
        <taxon>Sphingomonas</taxon>
    </lineage>
</organism>
<dbReference type="Proteomes" id="UP001165565">
    <property type="component" value="Unassembled WGS sequence"/>
</dbReference>
<dbReference type="SUPFAM" id="SSF74650">
    <property type="entry name" value="Galactose mutarotase-like"/>
    <property type="match status" value="1"/>
</dbReference>
<accession>A0AA41ZCC5</accession>
<keyword evidence="7" id="KW-1185">Reference proteome</keyword>
<dbReference type="Gene3D" id="3.20.20.80">
    <property type="entry name" value="Glycosidases"/>
    <property type="match status" value="1"/>
</dbReference>
<dbReference type="GO" id="GO:0030246">
    <property type="term" value="F:carbohydrate binding"/>
    <property type="evidence" value="ECO:0007669"/>
    <property type="project" value="InterPro"/>
</dbReference>
<dbReference type="SUPFAM" id="SSF51445">
    <property type="entry name" value="(Trans)glycosidases"/>
    <property type="match status" value="1"/>
</dbReference>
<dbReference type="EMBL" id="JANFAV010000002">
    <property type="protein sequence ID" value="MCW6534041.1"/>
    <property type="molecule type" value="Genomic_DNA"/>
</dbReference>
<comment type="caution">
    <text evidence="6">The sequence shown here is derived from an EMBL/GenBank/DDBJ whole genome shotgun (WGS) entry which is preliminary data.</text>
</comment>
<dbReference type="Gene3D" id="2.60.40.1760">
    <property type="entry name" value="glycosyl hydrolase (family 31)"/>
    <property type="match status" value="1"/>
</dbReference>
<comment type="similarity">
    <text evidence="1 2">Belongs to the glycosyl hydrolase 31 family.</text>
</comment>
<dbReference type="InterPro" id="IPR017853">
    <property type="entry name" value="GH"/>
</dbReference>